<proteinExistence type="predicted"/>
<evidence type="ECO:0000313" key="5">
    <source>
        <dbReference type="EMBL" id="TQD69726.1"/>
    </source>
</evidence>
<gene>
    <name evidence="5" type="ORF">C1H46_044742</name>
</gene>
<organism evidence="5 6">
    <name type="scientific">Malus baccata</name>
    <name type="common">Siberian crab apple</name>
    <name type="synonym">Pyrus baccata</name>
    <dbReference type="NCBI Taxonomy" id="106549"/>
    <lineage>
        <taxon>Eukaryota</taxon>
        <taxon>Viridiplantae</taxon>
        <taxon>Streptophyta</taxon>
        <taxon>Embryophyta</taxon>
        <taxon>Tracheophyta</taxon>
        <taxon>Spermatophyta</taxon>
        <taxon>Magnoliopsida</taxon>
        <taxon>eudicotyledons</taxon>
        <taxon>Gunneridae</taxon>
        <taxon>Pentapetalae</taxon>
        <taxon>rosids</taxon>
        <taxon>fabids</taxon>
        <taxon>Rosales</taxon>
        <taxon>Rosaceae</taxon>
        <taxon>Amygdaloideae</taxon>
        <taxon>Maleae</taxon>
        <taxon>Malus</taxon>
    </lineage>
</organism>
<evidence type="ECO:0000256" key="2">
    <source>
        <dbReference type="ARBA" id="ARBA00022491"/>
    </source>
</evidence>
<sequence>MKRSRDDVFMSSQLKRPMVSARGEPSGQPQMMAAAAAASQKLTTNDALAYLKAVKDIFQDKNRGKYEEFLEVMKDFKATSFFYSLYVIAGMYGQEFAFCEKVKEKLRNPEDYQEFLKCLHIYSKEIITRSELQSLVADLIGRYPELMDGFDDFLACCEKKDGFLAGVMSKST</sequence>
<dbReference type="STRING" id="106549.A0A540K667"/>
<dbReference type="GO" id="GO:0003714">
    <property type="term" value="F:transcription corepressor activity"/>
    <property type="evidence" value="ECO:0007669"/>
    <property type="project" value="InterPro"/>
</dbReference>
<keyword evidence="3 4" id="KW-0539">Nucleus</keyword>
<dbReference type="AlphaFoldDB" id="A0A540K667"/>
<dbReference type="PROSITE" id="PS51477">
    <property type="entry name" value="PAH"/>
    <property type="match status" value="1"/>
</dbReference>
<dbReference type="SUPFAM" id="SSF47762">
    <property type="entry name" value="PAH2 domain"/>
    <property type="match status" value="2"/>
</dbReference>
<protein>
    <submittedName>
        <fullName evidence="5">Uncharacterized protein</fullName>
    </submittedName>
</protein>
<keyword evidence="2" id="KW-0678">Repressor</keyword>
<dbReference type="InterPro" id="IPR036600">
    <property type="entry name" value="PAH_sf"/>
</dbReference>
<dbReference type="InterPro" id="IPR039774">
    <property type="entry name" value="Sin3-like"/>
</dbReference>
<dbReference type="Proteomes" id="UP000315295">
    <property type="component" value="Unassembled WGS sequence"/>
</dbReference>
<name>A0A540K667_MALBA</name>
<dbReference type="GO" id="GO:0000118">
    <property type="term" value="C:histone deacetylase complex"/>
    <property type="evidence" value="ECO:0007669"/>
    <property type="project" value="TreeGrafter"/>
</dbReference>
<dbReference type="InterPro" id="IPR003822">
    <property type="entry name" value="PAH"/>
</dbReference>
<evidence type="ECO:0000256" key="4">
    <source>
        <dbReference type="PROSITE-ProRule" id="PRU00810"/>
    </source>
</evidence>
<dbReference type="Gene3D" id="1.20.1160.11">
    <property type="entry name" value="Paired amphipathic helix"/>
    <property type="match status" value="2"/>
</dbReference>
<accession>A0A540K667</accession>
<comment type="caution">
    <text evidence="5">The sequence shown here is derived from an EMBL/GenBank/DDBJ whole genome shotgun (WGS) entry which is preliminary data.</text>
</comment>
<dbReference type="EMBL" id="VIEB01002668">
    <property type="protein sequence ID" value="TQD69726.1"/>
    <property type="molecule type" value="Genomic_DNA"/>
</dbReference>
<keyword evidence="6" id="KW-1185">Reference proteome</keyword>
<evidence type="ECO:0000256" key="3">
    <source>
        <dbReference type="ARBA" id="ARBA00023242"/>
    </source>
</evidence>
<reference evidence="5 6" key="1">
    <citation type="journal article" date="2019" name="G3 (Bethesda)">
        <title>Sequencing of a Wild Apple (Malus baccata) Genome Unravels the Differences Between Cultivated and Wild Apple Species Regarding Disease Resistance and Cold Tolerance.</title>
        <authorList>
            <person name="Chen X."/>
        </authorList>
    </citation>
    <scope>NUCLEOTIDE SEQUENCE [LARGE SCALE GENOMIC DNA]</scope>
    <source>
        <strain evidence="6">cv. Shandingzi</strain>
        <tissue evidence="5">Leaves</tissue>
    </source>
</reference>
<comment type="subcellular location">
    <subcellularLocation>
        <location evidence="1 4">Nucleus</location>
    </subcellularLocation>
</comment>
<dbReference type="PANTHER" id="PTHR12346">
    <property type="entry name" value="SIN3B-RELATED"/>
    <property type="match status" value="1"/>
</dbReference>
<dbReference type="FunFam" id="1.20.1160.11:FF:000002">
    <property type="entry name" value="Paired amphipathic helix protein SIN3"/>
    <property type="match status" value="1"/>
</dbReference>
<dbReference type="PANTHER" id="PTHR12346:SF0">
    <property type="entry name" value="SIN3A, ISOFORM G"/>
    <property type="match status" value="1"/>
</dbReference>
<dbReference type="GO" id="GO:0000122">
    <property type="term" value="P:negative regulation of transcription by RNA polymerase II"/>
    <property type="evidence" value="ECO:0007669"/>
    <property type="project" value="TreeGrafter"/>
</dbReference>
<evidence type="ECO:0000256" key="1">
    <source>
        <dbReference type="ARBA" id="ARBA00004123"/>
    </source>
</evidence>
<dbReference type="Pfam" id="PF02671">
    <property type="entry name" value="PAH"/>
    <property type="match status" value="1"/>
</dbReference>
<evidence type="ECO:0000313" key="6">
    <source>
        <dbReference type="Proteomes" id="UP000315295"/>
    </source>
</evidence>
<dbReference type="GO" id="GO:0000785">
    <property type="term" value="C:chromatin"/>
    <property type="evidence" value="ECO:0007669"/>
    <property type="project" value="TreeGrafter"/>
</dbReference>